<proteinExistence type="predicted"/>
<accession>G8B1R5</accession>
<protein>
    <submittedName>
        <fullName evidence="2">Putative odorant binding protein 60</fullName>
    </submittedName>
</protein>
<dbReference type="KEGG" id="nvi:100114222"/>
<dbReference type="Pfam" id="PF01395">
    <property type="entry name" value="PBP_GOBP"/>
    <property type="match status" value="1"/>
</dbReference>
<dbReference type="GeneID" id="100114222"/>
<dbReference type="OrthoDB" id="5978988at2759"/>
<dbReference type="CDD" id="cd23992">
    <property type="entry name" value="PBP_GOBP"/>
    <property type="match status" value="1"/>
</dbReference>
<dbReference type="InParanoid" id="G8B1R5"/>
<dbReference type="EMBL" id="HE578245">
    <property type="protein sequence ID" value="CCD17829.1"/>
    <property type="molecule type" value="Genomic_DNA"/>
</dbReference>
<organism evidence="2">
    <name type="scientific">Nasonia vitripennis</name>
    <name type="common">Parasitic wasp</name>
    <dbReference type="NCBI Taxonomy" id="7425"/>
    <lineage>
        <taxon>Eukaryota</taxon>
        <taxon>Metazoa</taxon>
        <taxon>Ecdysozoa</taxon>
        <taxon>Arthropoda</taxon>
        <taxon>Hexapoda</taxon>
        <taxon>Insecta</taxon>
        <taxon>Pterygota</taxon>
        <taxon>Neoptera</taxon>
        <taxon>Endopterygota</taxon>
        <taxon>Hymenoptera</taxon>
        <taxon>Apocrita</taxon>
        <taxon>Proctotrupomorpha</taxon>
        <taxon>Chalcidoidea</taxon>
        <taxon>Pteromalidae</taxon>
        <taxon>Pteromalinae</taxon>
        <taxon>Nasonia</taxon>
    </lineage>
</organism>
<dbReference type="SUPFAM" id="SSF47565">
    <property type="entry name" value="Insect pheromone/odorant-binding proteins"/>
    <property type="match status" value="1"/>
</dbReference>
<dbReference type="HOGENOM" id="CLU_1818080_0_0_1"/>
<reference evidence="2" key="2">
    <citation type="submission" date="2011-11" db="EMBL/GenBank/DDBJ databases">
        <title>Unique features of odorant binding proteins revealed by genome annotation and comparative analyses of the parasitoid wasp Nasonia vitripennis.</title>
        <authorList>
            <person name="Zhou J.J."/>
            <person name="Vieira F.G."/>
            <person name="Foret S."/>
            <person name="He X.L."/>
            <person name="Rozas J."/>
            <person name="Field L.M."/>
        </authorList>
    </citation>
    <scope>NUCLEOTIDE SEQUENCE</scope>
    <source>
        <strain evidence="2">AsmCX</strain>
    </source>
</reference>
<evidence type="ECO:0000256" key="1">
    <source>
        <dbReference type="SAM" id="SignalP"/>
    </source>
</evidence>
<dbReference type="SMR" id="G8B1R5"/>
<reference evidence="3" key="3">
    <citation type="submission" date="2021-01" db="UniProtKB">
        <authorList>
            <consortium name="EnsemblMetazoa"/>
        </authorList>
    </citation>
    <scope>IDENTIFICATION</scope>
</reference>
<dbReference type="Proteomes" id="UP000002358">
    <property type="component" value="Chromosome 4"/>
</dbReference>
<keyword evidence="1" id="KW-0732">Signal</keyword>
<feature type="chain" id="PRO_5014574423" evidence="1">
    <location>
        <begin position="19"/>
        <end position="144"/>
    </location>
</feature>
<dbReference type="InterPro" id="IPR006170">
    <property type="entry name" value="PBP/GOBP"/>
</dbReference>
<keyword evidence="4" id="KW-1185">Reference proteome</keyword>
<feature type="signal peptide" evidence="1">
    <location>
        <begin position="1"/>
        <end position="18"/>
    </location>
</feature>
<sequence length="144" mass="15863">MKIYVLCAVLFFTPTVFGIYSSAIWDALLHANEEPCGRSAGLSEESIESSRRARYLPESPEMNVFAFCVIRVLNIMSKDGKVNPDIGSYLVPTNTPDITKVISEKCRTHVGVDAGDTARTILNCYLQADQLVISLPSDAQLTFN</sequence>
<evidence type="ECO:0000313" key="2">
    <source>
        <dbReference type="EMBL" id="CCD17829.1"/>
    </source>
</evidence>
<dbReference type="AlphaFoldDB" id="G8B1R5"/>
<name>G8B1R5_NASVI</name>
<reference evidence="2" key="1">
    <citation type="submission" date="2011-08" db="EMBL/GenBank/DDBJ databases">
        <authorList>
            <person name="Zhou J."/>
        </authorList>
    </citation>
    <scope>NUCLEOTIDE SEQUENCE</scope>
    <source>
        <strain evidence="2">AsmCX</strain>
    </source>
</reference>
<dbReference type="InterPro" id="IPR036728">
    <property type="entry name" value="PBP_GOBP_sf"/>
</dbReference>
<dbReference type="EnsemblMetazoa" id="XM_001606428">
    <property type="protein sequence ID" value="XP_001606478"/>
    <property type="gene ID" value="LOC100114222"/>
</dbReference>
<evidence type="ECO:0000313" key="4">
    <source>
        <dbReference type="Proteomes" id="UP000002358"/>
    </source>
</evidence>
<dbReference type="GO" id="GO:0005549">
    <property type="term" value="F:odorant binding"/>
    <property type="evidence" value="ECO:0007669"/>
    <property type="project" value="InterPro"/>
</dbReference>
<evidence type="ECO:0000313" key="3">
    <source>
        <dbReference type="EnsemblMetazoa" id="XP_001606478"/>
    </source>
</evidence>
<gene>
    <name evidence="2" type="primary">OBP60</name>
    <name evidence="3" type="synonym">100114222</name>
</gene>
<dbReference type="Gene3D" id="1.10.238.20">
    <property type="entry name" value="Pheromone/general odorant binding protein domain"/>
    <property type="match status" value="1"/>
</dbReference>